<keyword evidence="2" id="KW-0012">Acyltransferase</keyword>
<dbReference type="InterPro" id="IPR050680">
    <property type="entry name" value="YpeA/RimI_acetyltransf"/>
</dbReference>
<protein>
    <recommendedName>
        <fullName evidence="3">N-acetyltransferase domain-containing protein</fullName>
    </recommendedName>
</protein>
<dbReference type="Gene3D" id="3.40.630.30">
    <property type="match status" value="1"/>
</dbReference>
<proteinExistence type="predicted"/>
<feature type="domain" description="N-acetyltransferase" evidence="3">
    <location>
        <begin position="168"/>
        <end position="316"/>
    </location>
</feature>
<gene>
    <name evidence="4" type="ORF">GCM10010123_23560</name>
</gene>
<dbReference type="InterPro" id="IPR016181">
    <property type="entry name" value="Acyl_CoA_acyltransferase"/>
</dbReference>
<reference evidence="4" key="2">
    <citation type="submission" date="2020-09" db="EMBL/GenBank/DDBJ databases">
        <authorList>
            <person name="Sun Q."/>
            <person name="Ohkuma M."/>
        </authorList>
    </citation>
    <scope>NUCLEOTIDE SEQUENCE</scope>
    <source>
        <strain evidence="4">JCM 3090</strain>
    </source>
</reference>
<dbReference type="GO" id="GO:0016747">
    <property type="term" value="F:acyltransferase activity, transferring groups other than amino-acyl groups"/>
    <property type="evidence" value="ECO:0007669"/>
    <property type="project" value="InterPro"/>
</dbReference>
<dbReference type="EMBL" id="BMQB01000004">
    <property type="protein sequence ID" value="GGJ92971.1"/>
    <property type="molecule type" value="Genomic_DNA"/>
</dbReference>
<evidence type="ECO:0000313" key="4">
    <source>
        <dbReference type="EMBL" id="GGJ92971.1"/>
    </source>
</evidence>
<dbReference type="AlphaFoldDB" id="A0A8J3F9I7"/>
<dbReference type="Proteomes" id="UP000649739">
    <property type="component" value="Unassembled WGS sequence"/>
</dbReference>
<evidence type="ECO:0000259" key="3">
    <source>
        <dbReference type="PROSITE" id="PS51186"/>
    </source>
</evidence>
<dbReference type="InterPro" id="IPR000182">
    <property type="entry name" value="GNAT_dom"/>
</dbReference>
<evidence type="ECO:0000256" key="1">
    <source>
        <dbReference type="ARBA" id="ARBA00022679"/>
    </source>
</evidence>
<dbReference type="SUPFAM" id="SSF55729">
    <property type="entry name" value="Acyl-CoA N-acyltransferases (Nat)"/>
    <property type="match status" value="2"/>
</dbReference>
<comment type="caution">
    <text evidence="4">The sequence shown here is derived from an EMBL/GenBank/DDBJ whole genome shotgun (WGS) entry which is preliminary data.</text>
</comment>
<evidence type="ECO:0000256" key="2">
    <source>
        <dbReference type="ARBA" id="ARBA00023315"/>
    </source>
</evidence>
<evidence type="ECO:0000313" key="5">
    <source>
        <dbReference type="Proteomes" id="UP000649739"/>
    </source>
</evidence>
<dbReference type="PANTHER" id="PTHR43420">
    <property type="entry name" value="ACETYLTRANSFERASE"/>
    <property type="match status" value="1"/>
</dbReference>
<dbReference type="CDD" id="cd04301">
    <property type="entry name" value="NAT_SF"/>
    <property type="match status" value="1"/>
</dbReference>
<accession>A0A8J3F9I7</accession>
<dbReference type="PANTHER" id="PTHR43420:SF47">
    <property type="entry name" value="N-ACETYLTRANSFERASE DOMAIN-CONTAINING PROTEIN"/>
    <property type="match status" value="1"/>
</dbReference>
<keyword evidence="5" id="KW-1185">Reference proteome</keyword>
<reference evidence="4" key="1">
    <citation type="journal article" date="2014" name="Int. J. Syst. Evol. Microbiol.">
        <title>Complete genome sequence of Corynebacterium casei LMG S-19264T (=DSM 44701T), isolated from a smear-ripened cheese.</title>
        <authorList>
            <consortium name="US DOE Joint Genome Institute (JGI-PGF)"/>
            <person name="Walter F."/>
            <person name="Albersmeier A."/>
            <person name="Kalinowski J."/>
            <person name="Ruckert C."/>
        </authorList>
    </citation>
    <scope>NUCLEOTIDE SEQUENCE</scope>
    <source>
        <strain evidence="4">JCM 3090</strain>
    </source>
</reference>
<dbReference type="PROSITE" id="PS51186">
    <property type="entry name" value="GNAT"/>
    <property type="match status" value="1"/>
</dbReference>
<dbReference type="Pfam" id="PF00583">
    <property type="entry name" value="Acetyltransf_1"/>
    <property type="match status" value="1"/>
</dbReference>
<keyword evidence="1" id="KW-0808">Transferase</keyword>
<name>A0A8J3F9I7_9ACTN</name>
<sequence>MAGMELPAGWTLDRPGDADTAALTELVRACDVAALGHPDSTEDDVREMLGSPHTAPAADHWLVRDGAGAIVGWGFLESRQGGQREQVEVFVDPARGGPARAALLDLVVARGADRAAAAGRGGVLRAWLYPGEEAYRELLAGAGFAEVKRYARMRGAVTPAPAVRAPGVAVRPLRADDEDDLRAFHRVLDSAFRDTGDYEPEEYADWRRRMAALPRIDWDEWLVAEVDGAVAGVLQGAPPTEGDEGWIRNLAVLAEYRGRGAAKALLAASFAGHAAKGRTHAGLGVDLTNPTAAYRLYEAVGMRPSFEAVALERRLP</sequence>
<organism evidence="4 5">
    <name type="scientific">Pilimelia anulata</name>
    <dbReference type="NCBI Taxonomy" id="53371"/>
    <lineage>
        <taxon>Bacteria</taxon>
        <taxon>Bacillati</taxon>
        <taxon>Actinomycetota</taxon>
        <taxon>Actinomycetes</taxon>
        <taxon>Micromonosporales</taxon>
        <taxon>Micromonosporaceae</taxon>
        <taxon>Pilimelia</taxon>
    </lineage>
</organism>